<keyword evidence="6 9" id="KW-0326">Glycosidase</keyword>
<dbReference type="EC" id="3.2.1.-" evidence="9"/>
<evidence type="ECO:0000256" key="8">
    <source>
        <dbReference type="ARBA" id="ARBA00093232"/>
    </source>
</evidence>
<dbReference type="CDD" id="cd10809">
    <property type="entry name" value="GH38N_AMII_GMII_SfManIII_like"/>
    <property type="match status" value="1"/>
</dbReference>
<dbReference type="GO" id="GO:0046872">
    <property type="term" value="F:metal ion binding"/>
    <property type="evidence" value="ECO:0007669"/>
    <property type="project" value="UniProtKB-KW"/>
</dbReference>
<keyword evidence="3 9" id="KW-0378">Hydrolase</keyword>
<reference evidence="13 14" key="1">
    <citation type="submission" date="2020-04" db="EMBL/GenBank/DDBJ databases">
        <authorList>
            <person name="Laetsch R D."/>
            <person name="Stevens L."/>
            <person name="Kumar S."/>
            <person name="Blaxter L. M."/>
        </authorList>
    </citation>
    <scope>NUCLEOTIDE SEQUENCE [LARGE SCALE GENOMIC DNA]</scope>
</reference>
<comment type="function">
    <text evidence="7">Catalyzes the first committed step in the biosynthesis of complex N-glycans. It controls conversion of high mannose to complex N-glycans; the final hydrolytic step in the N-glycan maturation pathway.</text>
</comment>
<feature type="domain" description="Glycoside hydrolase family 38 central" evidence="12">
    <location>
        <begin position="520"/>
        <end position="601"/>
    </location>
</feature>
<dbReference type="FunFam" id="1.20.1270.50:FF:000001">
    <property type="entry name" value="Alpha-mannosidase"/>
    <property type="match status" value="1"/>
</dbReference>
<evidence type="ECO:0000259" key="12">
    <source>
        <dbReference type="SMART" id="SM00872"/>
    </source>
</evidence>
<dbReference type="FunFam" id="3.20.110.10:FF:000010">
    <property type="entry name" value="Alpha-mannosidase"/>
    <property type="match status" value="1"/>
</dbReference>
<name>A0A8S1EAH6_9PELO</name>
<dbReference type="GO" id="GO:0006013">
    <property type="term" value="P:mannose metabolic process"/>
    <property type="evidence" value="ECO:0007669"/>
    <property type="project" value="InterPro"/>
</dbReference>
<dbReference type="InterPro" id="IPR000602">
    <property type="entry name" value="Glyco_hydro_38_N"/>
</dbReference>
<comment type="cofactor">
    <cofactor evidence="9">
        <name>Zn(2+)</name>
        <dbReference type="ChEBI" id="CHEBI:29105"/>
    </cofactor>
    <text evidence="9">Binds 1 zinc ion per subunit.</text>
</comment>
<dbReference type="Proteomes" id="UP000494206">
    <property type="component" value="Unassembled WGS sequence"/>
</dbReference>
<dbReference type="SUPFAM" id="SSF74650">
    <property type="entry name" value="Galactose mutarotase-like"/>
    <property type="match status" value="1"/>
</dbReference>
<evidence type="ECO:0000256" key="11">
    <source>
        <dbReference type="SAM" id="Phobius"/>
    </source>
</evidence>
<keyword evidence="11" id="KW-1133">Transmembrane helix</keyword>
<dbReference type="Gene3D" id="1.20.1270.50">
    <property type="entry name" value="Glycoside hydrolase family 38, central domain"/>
    <property type="match status" value="1"/>
</dbReference>
<evidence type="ECO:0000256" key="6">
    <source>
        <dbReference type="ARBA" id="ARBA00023295"/>
    </source>
</evidence>
<feature type="coiled-coil region" evidence="10">
    <location>
        <begin position="40"/>
        <end position="93"/>
    </location>
</feature>
<keyword evidence="4 9" id="KW-0862">Zinc</keyword>
<evidence type="ECO:0000256" key="7">
    <source>
        <dbReference type="ARBA" id="ARBA00059516"/>
    </source>
</evidence>
<evidence type="ECO:0000256" key="1">
    <source>
        <dbReference type="ARBA" id="ARBA00009792"/>
    </source>
</evidence>
<keyword evidence="11" id="KW-0812">Transmembrane</keyword>
<dbReference type="InterPro" id="IPR015341">
    <property type="entry name" value="Glyco_hydro_38_cen"/>
</dbReference>
<comment type="caution">
    <text evidence="13">The sequence shown here is derived from an EMBL/GenBank/DDBJ whole genome shotgun (WGS) entry which is preliminary data.</text>
</comment>
<feature type="transmembrane region" description="Helical" evidence="11">
    <location>
        <begin position="7"/>
        <end position="26"/>
    </location>
</feature>
<dbReference type="GO" id="GO:0006491">
    <property type="term" value="P:N-glycan processing"/>
    <property type="evidence" value="ECO:0007669"/>
    <property type="project" value="TreeGrafter"/>
</dbReference>
<dbReference type="AlphaFoldDB" id="A0A8S1EAH6"/>
<dbReference type="InterPro" id="IPR013780">
    <property type="entry name" value="Glyco_hydro_b"/>
</dbReference>
<dbReference type="Gene3D" id="3.20.110.10">
    <property type="entry name" value="Glycoside hydrolase 38, N terminal domain"/>
    <property type="match status" value="1"/>
</dbReference>
<dbReference type="InterPro" id="IPR011013">
    <property type="entry name" value="Gal_mutarotase_sf_dom"/>
</dbReference>
<protein>
    <recommendedName>
        <fullName evidence="9">Alpha-mannosidase</fullName>
        <ecNumber evidence="9">3.2.1.-</ecNumber>
    </recommendedName>
</protein>
<dbReference type="SMART" id="SM00872">
    <property type="entry name" value="Alpha-mann_mid"/>
    <property type="match status" value="1"/>
</dbReference>
<dbReference type="InterPro" id="IPR011682">
    <property type="entry name" value="Glyco_hydro_38_C"/>
</dbReference>
<dbReference type="GO" id="GO:0004572">
    <property type="term" value="F:mannosyl-oligosaccharide 1,3-1,6-alpha-mannosidase activity"/>
    <property type="evidence" value="ECO:0007669"/>
    <property type="project" value="UniProtKB-EC"/>
</dbReference>
<dbReference type="Pfam" id="PF09261">
    <property type="entry name" value="Alpha-mann_mid"/>
    <property type="match status" value="1"/>
</dbReference>
<dbReference type="GO" id="GO:0030246">
    <property type="term" value="F:carbohydrate binding"/>
    <property type="evidence" value="ECO:0007669"/>
    <property type="project" value="InterPro"/>
</dbReference>
<dbReference type="OrthoDB" id="10261055at2759"/>
<dbReference type="InterPro" id="IPR011330">
    <property type="entry name" value="Glyco_hydro/deAcase_b/a-brl"/>
</dbReference>
<proteinExistence type="inferred from homology"/>
<dbReference type="InterPro" id="IPR027291">
    <property type="entry name" value="Glyco_hydro_38_N_sf"/>
</dbReference>
<evidence type="ECO:0000256" key="3">
    <source>
        <dbReference type="ARBA" id="ARBA00022801"/>
    </source>
</evidence>
<comment type="catalytic activity">
    <reaction evidence="8">
        <text>N(4)-{beta-D-GlcNAc-(1-&gt;2)-alpha-D-Man-(1-&gt;3)-[alpha-D-Man-(1-&gt;3)-[alpha-D-Man-(1-&gt;6)]-alpha-D-Man-(1-&gt;6)]-beta-D-Man-(1-&gt;4)-beta-D-GlcNAc-(1-&gt;4)-beta-D-GlcNAc}-L-asparaginyl-[protein] + 2 H2O = 2 alpha-D-mannopyranose + an N(4)-{beta-D-GlcNAc-(1-&gt;2)-alpha-D-Man-(1-&gt;3)-[alpha-D-Man-(1-&gt;6)]-beta-D-Man-(1-&gt;4)-beta-D-GlcNAc-(1-&gt;4)-beta-D-GlcNAc}-L-asparaginyl-[protein]</text>
        <dbReference type="Rhea" id="RHEA:56052"/>
        <dbReference type="Rhea" id="RHEA-COMP:14368"/>
        <dbReference type="Rhea" id="RHEA-COMP:14369"/>
        <dbReference type="ChEBI" id="CHEBI:15377"/>
        <dbReference type="ChEBI" id="CHEBI:28729"/>
        <dbReference type="ChEBI" id="CHEBI:60615"/>
        <dbReference type="ChEBI" id="CHEBI:60625"/>
        <dbReference type="EC" id="3.2.1.114"/>
    </reaction>
</comment>
<evidence type="ECO:0000256" key="9">
    <source>
        <dbReference type="RuleBase" id="RU361199"/>
    </source>
</evidence>
<dbReference type="Gene3D" id="2.70.98.30">
    <property type="entry name" value="Golgi alpha-mannosidase II, domain 4"/>
    <property type="match status" value="1"/>
</dbReference>
<evidence type="ECO:0000256" key="4">
    <source>
        <dbReference type="ARBA" id="ARBA00022833"/>
    </source>
</evidence>
<keyword evidence="11" id="KW-0472">Membrane</keyword>
<keyword evidence="5" id="KW-1015">Disulfide bond</keyword>
<comment type="similarity">
    <text evidence="1 9">Belongs to the glycosyl hydrolase 38 family.</text>
</comment>
<dbReference type="GO" id="GO:0000139">
    <property type="term" value="C:Golgi membrane"/>
    <property type="evidence" value="ECO:0007669"/>
    <property type="project" value="TreeGrafter"/>
</dbReference>
<keyword evidence="10" id="KW-0175">Coiled coil</keyword>
<dbReference type="InterPro" id="IPR050843">
    <property type="entry name" value="Glycosyl_Hydrlase_38"/>
</dbReference>
<keyword evidence="14" id="KW-1185">Reference proteome</keyword>
<evidence type="ECO:0000313" key="13">
    <source>
        <dbReference type="EMBL" id="CAB3398576.1"/>
    </source>
</evidence>
<dbReference type="PANTHER" id="PTHR11607">
    <property type="entry name" value="ALPHA-MANNOSIDASE"/>
    <property type="match status" value="1"/>
</dbReference>
<dbReference type="SUPFAM" id="SSF88713">
    <property type="entry name" value="Glycoside hydrolase/deacetylase"/>
    <property type="match status" value="1"/>
</dbReference>
<evidence type="ECO:0000313" key="14">
    <source>
        <dbReference type="Proteomes" id="UP000494206"/>
    </source>
</evidence>
<accession>A0A8S1EAH6</accession>
<evidence type="ECO:0000256" key="5">
    <source>
        <dbReference type="ARBA" id="ARBA00023157"/>
    </source>
</evidence>
<evidence type="ECO:0000256" key="2">
    <source>
        <dbReference type="ARBA" id="ARBA00022723"/>
    </source>
</evidence>
<dbReference type="Pfam" id="PF01074">
    <property type="entry name" value="Glyco_hydro_38N"/>
    <property type="match status" value="1"/>
</dbReference>
<dbReference type="InterPro" id="IPR028995">
    <property type="entry name" value="Glyco_hydro_57/38_cen_sf"/>
</dbReference>
<keyword evidence="2 9" id="KW-0479">Metal-binding</keyword>
<dbReference type="SUPFAM" id="SSF88688">
    <property type="entry name" value="Families 57/38 glycoside transferase middle domain"/>
    <property type="match status" value="1"/>
</dbReference>
<dbReference type="EMBL" id="CADEPM010000001">
    <property type="protein sequence ID" value="CAB3398576.1"/>
    <property type="molecule type" value="Genomic_DNA"/>
</dbReference>
<evidence type="ECO:0000256" key="10">
    <source>
        <dbReference type="SAM" id="Coils"/>
    </source>
</evidence>
<dbReference type="PANTHER" id="PTHR11607:SF3">
    <property type="entry name" value="LYSOSOMAL ALPHA-MANNOSIDASE"/>
    <property type="match status" value="1"/>
</dbReference>
<sequence>MARRNTYLAIALGAFFMFSLYLYNGIDTGSDMRIKRQEYVQNLQSKLGKLEEIAKANEKTIEQLEKELKEAKVEVENSRRNAIEEEVNDEDEEKNVGAEPKIDEEIDERRGNKVAHVHEVLQRNQKTTPSMSNVCGIRENVSSPNTELQMLDLYENWAFDNPDGGVWKQGFPITYDAEKVKSDEKLEVIIIPHSHCDPGWIFTFEEYYQRQTRNILNGMAKHLEAKESMKFIYAEVSFFELWWREQNEETRNRVRKFIEDGKLEIVTGGWVMTDEANAHYHSMLVELFEGHEWIQNHLGKAAKPKSHWSIDPFGLSPSLPHLLTSANITNAVLQRVHYTVKRELALKKNLEFYWRQLFGAAGHPDLRAHIMPFYSYDIPHTCGPEPAICCQFDFRRMPEGGKSCDWGIPPQKINENNVAQRAHMIYDQYRKKAQLFRNNVIFAPLGDDFRYDIDFEWDSQYENYQKLFDYMNNQNEWNVHARFGTVRDYFEALDAKLKSSETKLPTLTGDFFTYADRDDHYWSGYFTSRPFYKQLDRVLQHYLRSAELAFTLASIEEEGMVEAPIFQKLVQARRALSLFQHHDGVTGTAKDHVVLDYGKKMIEALRMCEDVLSEGLTILLGLDTTKPMQLDEYRENESVLPKRRVYSIGQNVVVFNPLARSRPEPVCIYVSSAEASIEAEPPIENQQISPVFNYAQNSLKIDDNVYELCFAVNLGPMTSASYRIVSDATRVHKVEILSNLSELKAPGFDLKELEPSISIGNTKVTAIFDTSGMLKTITHSADKTPIEMNAHFVHYGARKSQRKFANGNEDNPSGAYLFLPDGDAKRIDNDENSPIVIRGKCVSRVVSAPLSELQVLQTYSLLGEHDFLDMDTEVDVRSKENFELALRFETSVSSGDDFFTDLNGLQMIRRKRQSKLPIQANFYPMAAGVFVEDDKTRFTIHSAQALGVASLKSGAVEIMLDRRLSSDDNRGLQQGVRDNKRTVSRMRLLAEPMNAGGHGDKERIGFHSAVSHYATWSLHYPVVKMMAEATPKPISMKNFEAELNCDIHVVTMRTMAAPTAYESADMSMAAERKAALVVHRVVPDCRSKLKLPDEKCAFENEQISPISLIGTIKEARNSTLTALYEGEKMTKFEILPNDVKSIIISW</sequence>
<dbReference type="Pfam" id="PF07748">
    <property type="entry name" value="Glyco_hydro_38C"/>
    <property type="match status" value="1"/>
</dbReference>
<organism evidence="13 14">
    <name type="scientific">Caenorhabditis bovis</name>
    <dbReference type="NCBI Taxonomy" id="2654633"/>
    <lineage>
        <taxon>Eukaryota</taxon>
        <taxon>Metazoa</taxon>
        <taxon>Ecdysozoa</taxon>
        <taxon>Nematoda</taxon>
        <taxon>Chromadorea</taxon>
        <taxon>Rhabditida</taxon>
        <taxon>Rhabditina</taxon>
        <taxon>Rhabditomorpha</taxon>
        <taxon>Rhabditoidea</taxon>
        <taxon>Rhabditidae</taxon>
        <taxon>Peloderinae</taxon>
        <taxon>Caenorhabditis</taxon>
    </lineage>
</organism>
<gene>
    <name evidence="13" type="ORF">CBOVIS_LOCUS1835</name>
</gene>
<dbReference type="Gene3D" id="2.60.40.1180">
    <property type="entry name" value="Golgi alpha-mannosidase II"/>
    <property type="match status" value="1"/>
</dbReference>
<dbReference type="InterPro" id="IPR037094">
    <property type="entry name" value="Glyco_hydro_38_cen_sf"/>
</dbReference>